<dbReference type="Proteomes" id="UP000033684">
    <property type="component" value="Unassembled WGS sequence"/>
</dbReference>
<feature type="region of interest" description="Disordered" evidence="1">
    <location>
        <begin position="208"/>
        <end position="235"/>
    </location>
</feature>
<keyword evidence="3" id="KW-1185">Reference proteome</keyword>
<dbReference type="SUPFAM" id="SSF48452">
    <property type="entry name" value="TPR-like"/>
    <property type="match status" value="1"/>
</dbReference>
<dbReference type="Pfam" id="PF06552">
    <property type="entry name" value="TOM20_plant"/>
    <property type="match status" value="1"/>
</dbReference>
<dbReference type="Gene3D" id="1.25.40.10">
    <property type="entry name" value="Tetratricopeptide repeat domain"/>
    <property type="match status" value="1"/>
</dbReference>
<proteinExistence type="predicted"/>
<reference evidence="3" key="1">
    <citation type="submission" date="2015-03" db="EMBL/GenBank/DDBJ databases">
        <title>Draft genome sequence of a novel methanotroph (Sn10-6) isolated from flooded ricefield rhizosphere in India.</title>
        <authorList>
            <person name="Pandit P.S."/>
            <person name="Pore S.D."/>
            <person name="Arora P."/>
            <person name="Kapse N.G."/>
            <person name="Dhakephalkar P.K."/>
            <person name="Rahalkar M.C."/>
        </authorList>
    </citation>
    <scope>NUCLEOTIDE SEQUENCE [LARGE SCALE GENOMIC DNA]</scope>
    <source>
        <strain evidence="3">Sn10-6</strain>
    </source>
</reference>
<feature type="compositionally biased region" description="Low complexity" evidence="1">
    <location>
        <begin position="208"/>
        <end position="221"/>
    </location>
</feature>
<reference evidence="2 3" key="2">
    <citation type="journal article" date="2016" name="Microb. Ecol.">
        <title>Genome Characteristics of a Novel Type I Methanotroph (Sn10-6) Isolated from a Flooded Indian Rice Field.</title>
        <authorList>
            <person name="Rahalkar M.C."/>
            <person name="Pandit P.S."/>
            <person name="Dhakephalkar P.K."/>
            <person name="Pore S."/>
            <person name="Arora P."/>
            <person name="Kapse N."/>
        </authorList>
    </citation>
    <scope>NUCLEOTIDE SEQUENCE [LARGE SCALE GENOMIC DNA]</scope>
    <source>
        <strain evidence="2 3">Sn10-6</strain>
    </source>
</reference>
<dbReference type="RefSeq" id="WP_045779357.1">
    <property type="nucleotide sequence ID" value="NZ_LAJX01000115.1"/>
</dbReference>
<evidence type="ECO:0000256" key="1">
    <source>
        <dbReference type="SAM" id="MobiDB-lite"/>
    </source>
</evidence>
<gene>
    <name evidence="2" type="ORF">VZ94_11655</name>
</gene>
<comment type="caution">
    <text evidence="2">The sequence shown here is derived from an EMBL/GenBank/DDBJ whole genome shotgun (WGS) entry which is preliminary data.</text>
</comment>
<evidence type="ECO:0000313" key="3">
    <source>
        <dbReference type="Proteomes" id="UP000033684"/>
    </source>
</evidence>
<dbReference type="PATRIC" id="fig|1632867.3.peg.488"/>
<accession>A0A0F3IHV6</accession>
<protein>
    <submittedName>
        <fullName evidence="2">Uncharacterized protein</fullName>
    </submittedName>
</protein>
<dbReference type="NCBIfam" id="NF047558">
    <property type="entry name" value="TPR_END_plus"/>
    <property type="match status" value="1"/>
</dbReference>
<dbReference type="OrthoDB" id="5765088at2"/>
<dbReference type="AlphaFoldDB" id="A0A0F3IHV6"/>
<name>A0A0F3IHV6_9GAMM</name>
<organism evidence="2 3">
    <name type="scientific">Methylocucumis oryzae</name>
    <dbReference type="NCBI Taxonomy" id="1632867"/>
    <lineage>
        <taxon>Bacteria</taxon>
        <taxon>Pseudomonadati</taxon>
        <taxon>Pseudomonadota</taxon>
        <taxon>Gammaproteobacteria</taxon>
        <taxon>Methylococcales</taxon>
        <taxon>Methylococcaceae</taxon>
        <taxon>Methylocucumis</taxon>
    </lineage>
</organism>
<dbReference type="InterPro" id="IPR011990">
    <property type="entry name" value="TPR-like_helical_dom_sf"/>
</dbReference>
<dbReference type="EMBL" id="LAJX01000115">
    <property type="protein sequence ID" value="KJV06385.1"/>
    <property type="molecule type" value="Genomic_DNA"/>
</dbReference>
<sequence length="235" mass="25966">MQILSIFQKRSKLDATIRQTAQARKSEGSVADSLFKGAYQGFAEVMLDDSLRADTLYHWGFALLHQAKTKSDSEAEKLYLDAIKKFEFCMLINPSYLGAAINGGVAYMDLARLKQVAPADELYELALTQFETANAIHKGTASYNLACIYALRNEQEACLNALEFSRDHGSLPDTDEILHDPDMTNVLEQDWFINFIDNLPKKAVPVAKTTTAPTEEPAATEGVSETTETASDESV</sequence>
<evidence type="ECO:0000313" key="2">
    <source>
        <dbReference type="EMBL" id="KJV06385.1"/>
    </source>
</evidence>